<dbReference type="Gene3D" id="2.40.160.50">
    <property type="entry name" value="membrane protein fhac: a member of the omp85/tpsb transporter family"/>
    <property type="match status" value="1"/>
</dbReference>
<evidence type="ECO:0000259" key="5">
    <source>
        <dbReference type="Pfam" id="PF08479"/>
    </source>
</evidence>
<accession>A0ABX7MB84</accession>
<gene>
    <name evidence="6" type="ORF">JY500_10460</name>
</gene>
<sequence>MGKPAEDMRIDVRGYKVTGLTEANPQELEQLLQQFSGSARSYEDISNAAAAATEYLQSELGYYLGYAYLPEQTPKDGIIEIAVMEGRLDQITLDWNRKSLIRQSVIESHLAAIQPGAIIKVRDVERLVFVLNDLLGGSARFEVKSGRLPGTATLVVIPEPDARYTGQVTLDNLGSRYSGEYRLGIGGSVMSPLGLGDGLSLNGMVSQTGGLGFGLLNYTVPVSRYGFKLGVSLSHMRYRLNEDDFPLGLTGTTDAYSLFALYPVVRGRNLNLFAQLGWDRKDFVDSQTALDIESRKQTRLVWTGLAGDSRDLLLGGGIMSFSALLASGKVVPENPAEGLDNHRSFTKLGLSASRLQAIIPNRLLLFARYNGQVAFANLDSTERFSLGGESGVRAYAPGEGAGDSAHVGTLEFRFLPPPQWFYIARELSLSAFGDWGYAKLRHDVSRQPHGFDNSVYLAGGGLGLTWERPQRSTVRASVAWRATGPGTSDSADRLPRFYFVATQAF</sequence>
<evidence type="ECO:0000256" key="1">
    <source>
        <dbReference type="ARBA" id="ARBA00022452"/>
    </source>
</evidence>
<keyword evidence="1" id="KW-1134">Transmembrane beta strand</keyword>
<keyword evidence="7" id="KW-1185">Reference proteome</keyword>
<feature type="domain" description="Haemolysin activator HlyB C-terminal" evidence="4">
    <location>
        <begin position="152"/>
        <end position="465"/>
    </location>
</feature>
<dbReference type="Pfam" id="PF03865">
    <property type="entry name" value="ShlB"/>
    <property type="match status" value="1"/>
</dbReference>
<dbReference type="InterPro" id="IPR013686">
    <property type="entry name" value="Polypept-transport_assoc_ShlB"/>
</dbReference>
<evidence type="ECO:0000313" key="7">
    <source>
        <dbReference type="Proteomes" id="UP000663570"/>
    </source>
</evidence>
<dbReference type="PANTHER" id="PTHR34597">
    <property type="entry name" value="SLR1661 PROTEIN"/>
    <property type="match status" value="1"/>
</dbReference>
<reference evidence="6 7" key="1">
    <citation type="submission" date="2021-02" db="EMBL/GenBank/DDBJ databases">
        <title>Niveibacterium changnyeongensis HC41.</title>
        <authorList>
            <person name="Kang M."/>
        </authorList>
    </citation>
    <scope>NUCLEOTIDE SEQUENCE [LARGE SCALE GENOMIC DNA]</scope>
    <source>
        <strain evidence="6 7">HC41</strain>
    </source>
</reference>
<dbReference type="Gene3D" id="3.10.20.310">
    <property type="entry name" value="membrane protein fhac"/>
    <property type="match status" value="1"/>
</dbReference>
<proteinExistence type="predicted"/>
<organism evidence="6 7">
    <name type="scientific">Niveibacterium microcysteis</name>
    <dbReference type="NCBI Taxonomy" id="2811415"/>
    <lineage>
        <taxon>Bacteria</taxon>
        <taxon>Pseudomonadati</taxon>
        <taxon>Pseudomonadota</taxon>
        <taxon>Betaproteobacteria</taxon>
        <taxon>Rhodocyclales</taxon>
        <taxon>Rhodocyclaceae</taxon>
        <taxon>Niveibacterium</taxon>
    </lineage>
</organism>
<dbReference type="Pfam" id="PF08479">
    <property type="entry name" value="POTRA_2"/>
    <property type="match status" value="1"/>
</dbReference>
<feature type="domain" description="Polypeptide-transport-associated ShlB-type" evidence="5">
    <location>
        <begin position="11"/>
        <end position="86"/>
    </location>
</feature>
<dbReference type="PANTHER" id="PTHR34597:SF1">
    <property type="entry name" value="HEME_HEMOPEXIN TRANSPORTER PROTEIN HUXB"/>
    <property type="match status" value="1"/>
</dbReference>
<evidence type="ECO:0000259" key="4">
    <source>
        <dbReference type="Pfam" id="PF03865"/>
    </source>
</evidence>
<keyword evidence="3" id="KW-0998">Cell outer membrane</keyword>
<keyword evidence="1" id="KW-0472">Membrane</keyword>
<dbReference type="InterPro" id="IPR005565">
    <property type="entry name" value="Hemolysn_activator_HlyB_C"/>
</dbReference>
<dbReference type="InterPro" id="IPR051544">
    <property type="entry name" value="TPS_OM_transporter"/>
</dbReference>
<evidence type="ECO:0000313" key="6">
    <source>
        <dbReference type="EMBL" id="QSI78999.1"/>
    </source>
</evidence>
<dbReference type="Proteomes" id="UP000663570">
    <property type="component" value="Chromosome"/>
</dbReference>
<dbReference type="EMBL" id="CP071060">
    <property type="protein sequence ID" value="QSI78999.1"/>
    <property type="molecule type" value="Genomic_DNA"/>
</dbReference>
<protein>
    <submittedName>
        <fullName evidence="6">ShlB/FhaC/HecB family hemolysin secretion/activation protein</fullName>
    </submittedName>
</protein>
<evidence type="ECO:0000256" key="3">
    <source>
        <dbReference type="ARBA" id="ARBA00023237"/>
    </source>
</evidence>
<keyword evidence="2" id="KW-0812">Transmembrane</keyword>
<name>A0ABX7MB84_9RHOO</name>
<dbReference type="RefSeq" id="WP_206256304.1">
    <property type="nucleotide sequence ID" value="NZ_CP071060.1"/>
</dbReference>
<evidence type="ECO:0000256" key="2">
    <source>
        <dbReference type="ARBA" id="ARBA00022692"/>
    </source>
</evidence>